<reference evidence="1" key="1">
    <citation type="submission" date="2014-09" db="EMBL/GenBank/DDBJ databases">
        <authorList>
            <person name="Magalhaes I.L.F."/>
            <person name="Oliveira U."/>
            <person name="Santos F.R."/>
            <person name="Vidigal T.H.D.A."/>
            <person name="Brescovit A.D."/>
            <person name="Santos A.J."/>
        </authorList>
    </citation>
    <scope>NUCLEOTIDE SEQUENCE</scope>
    <source>
        <tissue evidence="1">Shoot tissue taken approximately 20 cm above the soil surface</tissue>
    </source>
</reference>
<protein>
    <submittedName>
        <fullName evidence="1">TIDP3222</fullName>
    </submittedName>
</protein>
<proteinExistence type="predicted"/>
<accession>A0A0A9HNX9</accession>
<dbReference type="AlphaFoldDB" id="A0A0A9HNX9"/>
<sequence length="129" mass="14608">MEYTNNKWQPKYGQFDLGRSMLTTFCGNKVDNSKYVLSQCQDLEMLLFPELMGNRAKDTSTNQLAFVVHKDYCVVIKLDLAAVIASSLHSSTDNHSIDNISFFNLTTRLCFLDGSNYSVPQPCSFFPSQ</sequence>
<name>A0A0A9HNX9_ARUDO</name>
<organism evidence="1">
    <name type="scientific">Arundo donax</name>
    <name type="common">Giant reed</name>
    <name type="synonym">Donax arundinaceus</name>
    <dbReference type="NCBI Taxonomy" id="35708"/>
    <lineage>
        <taxon>Eukaryota</taxon>
        <taxon>Viridiplantae</taxon>
        <taxon>Streptophyta</taxon>
        <taxon>Embryophyta</taxon>
        <taxon>Tracheophyta</taxon>
        <taxon>Spermatophyta</taxon>
        <taxon>Magnoliopsida</taxon>
        <taxon>Liliopsida</taxon>
        <taxon>Poales</taxon>
        <taxon>Poaceae</taxon>
        <taxon>PACMAD clade</taxon>
        <taxon>Arundinoideae</taxon>
        <taxon>Arundineae</taxon>
        <taxon>Arundo</taxon>
    </lineage>
</organism>
<evidence type="ECO:0000313" key="1">
    <source>
        <dbReference type="EMBL" id="JAE36581.1"/>
    </source>
</evidence>
<dbReference type="EMBL" id="GBRH01161315">
    <property type="protein sequence ID" value="JAE36581.1"/>
    <property type="molecule type" value="Transcribed_RNA"/>
</dbReference>
<reference evidence="1" key="2">
    <citation type="journal article" date="2015" name="Data Brief">
        <title>Shoot transcriptome of the giant reed, Arundo donax.</title>
        <authorList>
            <person name="Barrero R.A."/>
            <person name="Guerrero F.D."/>
            <person name="Moolhuijzen P."/>
            <person name="Goolsby J.A."/>
            <person name="Tidwell J."/>
            <person name="Bellgard S.E."/>
            <person name="Bellgard M.I."/>
        </authorList>
    </citation>
    <scope>NUCLEOTIDE SEQUENCE</scope>
    <source>
        <tissue evidence="1">Shoot tissue taken approximately 20 cm above the soil surface</tissue>
    </source>
</reference>